<accession>X6MLD6</accession>
<keyword evidence="4" id="KW-1133">Transmembrane helix</keyword>
<gene>
    <name evidence="5" type="ORF">RFI_23101</name>
</gene>
<proteinExistence type="inferred from homology"/>
<dbReference type="PANTHER" id="PTHR24320">
    <property type="entry name" value="RETINOL DEHYDROGENASE"/>
    <property type="match status" value="1"/>
</dbReference>
<sequence length="411" mass="48436">MTLVYWLRWVVFVCYALLMFGVHYVLNLSSMIKYCMGKEWDKKEGFSSRTRIEEIGERYEKEMKEKIIMITGGTDGIGKEVIKEMIKRKKRSKKKMEKIIKEYDKNKDIIIDIECDLSCLESIEECINKIKKMKEINKIDILINNAGILQDLFLFKQSNQGFEYMFGVNYIAPFYINILLHSLFKKNFNESNKDKDDDDDDDDNDNDNDNDNDDDNDNDNNNINNINNNNDNDNNNINNINNNKHIRVRINSNDDLFSPCNVNYKNYIGPESYAESKFALLLHSFELNIRYKKESIPIYSHYVNPGFVLQTNLYHFLSFLFYFLPFHKTPSQAASSILYAAFHPSLSRPLSHHWISDCHIHSLPFFTLPYLPKHDQGNNNHLITTNNNSFSHSLWKYTLRQIRMRHRPIPG</sequence>
<dbReference type="InterPro" id="IPR036291">
    <property type="entry name" value="NAD(P)-bd_dom_sf"/>
</dbReference>
<feature type="compositionally biased region" description="Acidic residues" evidence="3">
    <location>
        <begin position="196"/>
        <end position="218"/>
    </location>
</feature>
<keyword evidence="4" id="KW-0472">Membrane</keyword>
<dbReference type="EMBL" id="ASPP01020129">
    <property type="protein sequence ID" value="ETO14267.1"/>
    <property type="molecule type" value="Genomic_DNA"/>
</dbReference>
<dbReference type="SUPFAM" id="SSF51735">
    <property type="entry name" value="NAD(P)-binding Rossmann-fold domains"/>
    <property type="match status" value="2"/>
</dbReference>
<name>X6MLD6_RETFI</name>
<evidence type="ECO:0000256" key="4">
    <source>
        <dbReference type="SAM" id="Phobius"/>
    </source>
</evidence>
<dbReference type="GO" id="GO:0016491">
    <property type="term" value="F:oxidoreductase activity"/>
    <property type="evidence" value="ECO:0007669"/>
    <property type="project" value="UniProtKB-KW"/>
</dbReference>
<feature type="transmembrane region" description="Helical" evidence="4">
    <location>
        <begin position="6"/>
        <end position="26"/>
    </location>
</feature>
<comment type="caution">
    <text evidence="5">The sequence shown here is derived from an EMBL/GenBank/DDBJ whole genome shotgun (WGS) entry which is preliminary data.</text>
</comment>
<protein>
    <submittedName>
        <fullName evidence="5">Uncharacterized protein</fullName>
    </submittedName>
</protein>
<keyword evidence="2" id="KW-0560">Oxidoreductase</keyword>
<reference evidence="5 6" key="1">
    <citation type="journal article" date="2013" name="Curr. Biol.">
        <title>The Genome of the Foraminiferan Reticulomyxa filosa.</title>
        <authorList>
            <person name="Glockner G."/>
            <person name="Hulsmann N."/>
            <person name="Schleicher M."/>
            <person name="Noegel A.A."/>
            <person name="Eichinger L."/>
            <person name="Gallinger C."/>
            <person name="Pawlowski J."/>
            <person name="Sierra R."/>
            <person name="Euteneuer U."/>
            <person name="Pillet L."/>
            <person name="Moustafa A."/>
            <person name="Platzer M."/>
            <person name="Groth M."/>
            <person name="Szafranski K."/>
            <person name="Schliwa M."/>
        </authorList>
    </citation>
    <scope>NUCLEOTIDE SEQUENCE [LARGE SCALE GENOMIC DNA]</scope>
</reference>
<feature type="compositionally biased region" description="Low complexity" evidence="3">
    <location>
        <begin position="219"/>
        <end position="238"/>
    </location>
</feature>
<evidence type="ECO:0000313" key="6">
    <source>
        <dbReference type="Proteomes" id="UP000023152"/>
    </source>
</evidence>
<dbReference type="Pfam" id="PF00106">
    <property type="entry name" value="adh_short"/>
    <property type="match status" value="1"/>
</dbReference>
<dbReference type="Gene3D" id="3.40.50.720">
    <property type="entry name" value="NAD(P)-binding Rossmann-like Domain"/>
    <property type="match status" value="1"/>
</dbReference>
<dbReference type="PRINTS" id="PR00081">
    <property type="entry name" value="GDHRDH"/>
</dbReference>
<dbReference type="AlphaFoldDB" id="X6MLD6"/>
<dbReference type="PANTHER" id="PTHR24320:SF148">
    <property type="entry name" value="NAD(P)-BINDING ROSSMANN-FOLD SUPERFAMILY PROTEIN"/>
    <property type="match status" value="1"/>
</dbReference>
<dbReference type="Proteomes" id="UP000023152">
    <property type="component" value="Unassembled WGS sequence"/>
</dbReference>
<comment type="similarity">
    <text evidence="1">Belongs to the short-chain dehydrogenases/reductases (SDR) family.</text>
</comment>
<keyword evidence="6" id="KW-1185">Reference proteome</keyword>
<dbReference type="OrthoDB" id="191139at2759"/>
<evidence type="ECO:0000256" key="3">
    <source>
        <dbReference type="SAM" id="MobiDB-lite"/>
    </source>
</evidence>
<dbReference type="InterPro" id="IPR002347">
    <property type="entry name" value="SDR_fam"/>
</dbReference>
<keyword evidence="4" id="KW-0812">Transmembrane</keyword>
<evidence type="ECO:0000256" key="1">
    <source>
        <dbReference type="ARBA" id="ARBA00006484"/>
    </source>
</evidence>
<organism evidence="5 6">
    <name type="scientific">Reticulomyxa filosa</name>
    <dbReference type="NCBI Taxonomy" id="46433"/>
    <lineage>
        <taxon>Eukaryota</taxon>
        <taxon>Sar</taxon>
        <taxon>Rhizaria</taxon>
        <taxon>Retaria</taxon>
        <taxon>Foraminifera</taxon>
        <taxon>Monothalamids</taxon>
        <taxon>Reticulomyxidae</taxon>
        <taxon>Reticulomyxa</taxon>
    </lineage>
</organism>
<evidence type="ECO:0000256" key="2">
    <source>
        <dbReference type="ARBA" id="ARBA00023002"/>
    </source>
</evidence>
<feature type="region of interest" description="Disordered" evidence="3">
    <location>
        <begin position="191"/>
        <end position="238"/>
    </location>
</feature>
<evidence type="ECO:0000313" key="5">
    <source>
        <dbReference type="EMBL" id="ETO14267.1"/>
    </source>
</evidence>